<gene>
    <name evidence="3" type="ORF">M231_06522</name>
</gene>
<dbReference type="VEuPathDB" id="FungiDB:TREMEDRAFT_58792"/>
<feature type="compositionally biased region" description="Low complexity" evidence="1">
    <location>
        <begin position="126"/>
        <end position="152"/>
    </location>
</feature>
<organism evidence="3 4">
    <name type="scientific">Tremella mesenterica</name>
    <name type="common">Jelly fungus</name>
    <dbReference type="NCBI Taxonomy" id="5217"/>
    <lineage>
        <taxon>Eukaryota</taxon>
        <taxon>Fungi</taxon>
        <taxon>Dikarya</taxon>
        <taxon>Basidiomycota</taxon>
        <taxon>Agaricomycotina</taxon>
        <taxon>Tremellomycetes</taxon>
        <taxon>Tremellales</taxon>
        <taxon>Tremellaceae</taxon>
        <taxon>Tremella</taxon>
    </lineage>
</organism>
<feature type="chain" id="PRO_5020732164" evidence="2">
    <location>
        <begin position="18"/>
        <end position="216"/>
    </location>
</feature>
<reference evidence="3 4" key="1">
    <citation type="submission" date="2016-06" db="EMBL/GenBank/DDBJ databases">
        <title>Evolution of pathogenesis and genome organization in the Tremellales.</title>
        <authorList>
            <person name="Cuomo C."/>
            <person name="Litvintseva A."/>
            <person name="Heitman J."/>
            <person name="Chen Y."/>
            <person name="Sun S."/>
            <person name="Springer D."/>
            <person name="Dromer F."/>
            <person name="Young S."/>
            <person name="Zeng Q."/>
            <person name="Chapman S."/>
            <person name="Gujja S."/>
            <person name="Saif S."/>
            <person name="Birren B."/>
        </authorList>
    </citation>
    <scope>NUCLEOTIDE SEQUENCE [LARGE SCALE GENOMIC DNA]</scope>
    <source>
        <strain evidence="3 4">ATCC 28783</strain>
    </source>
</reference>
<sequence>MRAWVVGGLFLLTGVVGQNKEFKRDGQIPAACNAECNPLQTSLSSCMALIDGSFSSNDLPISGRDSSLVDCETALCDTQNFDSFNTCVNCLVGSSGELQTSQAQALVNEAEQLCSALGSTVSGSITATPSTTNPSSTNVVVTSTSSTNSKSPLSNAGLTIPSGQSHSSSTSSSTSTSSASSAPSSSAGATGSAVTLGFNIPALLTAVGLVMGVVTI</sequence>
<evidence type="ECO:0000313" key="3">
    <source>
        <dbReference type="EMBL" id="RXK36178.1"/>
    </source>
</evidence>
<keyword evidence="4" id="KW-1185">Reference proteome</keyword>
<feature type="region of interest" description="Disordered" evidence="1">
    <location>
        <begin position="126"/>
        <end position="186"/>
    </location>
</feature>
<evidence type="ECO:0000256" key="2">
    <source>
        <dbReference type="SAM" id="SignalP"/>
    </source>
</evidence>
<dbReference type="InParanoid" id="A0A4Q1BBH5"/>
<proteinExistence type="predicted"/>
<name>A0A4Q1BBH5_TREME</name>
<keyword evidence="2" id="KW-0732">Signal</keyword>
<feature type="signal peptide" evidence="2">
    <location>
        <begin position="1"/>
        <end position="17"/>
    </location>
</feature>
<comment type="caution">
    <text evidence="3">The sequence shown here is derived from an EMBL/GenBank/DDBJ whole genome shotgun (WGS) entry which is preliminary data.</text>
</comment>
<dbReference type="EMBL" id="SDIL01000105">
    <property type="protein sequence ID" value="RXK36178.1"/>
    <property type="molecule type" value="Genomic_DNA"/>
</dbReference>
<evidence type="ECO:0000256" key="1">
    <source>
        <dbReference type="SAM" id="MobiDB-lite"/>
    </source>
</evidence>
<accession>A0A4Q1BBH5</accession>
<dbReference type="AlphaFoldDB" id="A0A4Q1BBH5"/>
<protein>
    <submittedName>
        <fullName evidence="3">Uncharacterized protein</fullName>
    </submittedName>
</protein>
<feature type="compositionally biased region" description="Low complexity" evidence="1">
    <location>
        <begin position="162"/>
        <end position="186"/>
    </location>
</feature>
<dbReference type="Proteomes" id="UP000289152">
    <property type="component" value="Unassembled WGS sequence"/>
</dbReference>
<evidence type="ECO:0000313" key="4">
    <source>
        <dbReference type="Proteomes" id="UP000289152"/>
    </source>
</evidence>